<dbReference type="Proteomes" id="UP000046393">
    <property type="component" value="Unplaced"/>
</dbReference>
<reference evidence="7" key="1">
    <citation type="submission" date="2016-04" db="UniProtKB">
        <authorList>
            <consortium name="WormBaseParasite"/>
        </authorList>
    </citation>
    <scope>IDENTIFICATION</scope>
</reference>
<organism evidence="6 7">
    <name type="scientific">Syphacia muris</name>
    <dbReference type="NCBI Taxonomy" id="451379"/>
    <lineage>
        <taxon>Eukaryota</taxon>
        <taxon>Metazoa</taxon>
        <taxon>Ecdysozoa</taxon>
        <taxon>Nematoda</taxon>
        <taxon>Chromadorea</taxon>
        <taxon>Rhabditida</taxon>
        <taxon>Spirurina</taxon>
        <taxon>Oxyuridomorpha</taxon>
        <taxon>Oxyuroidea</taxon>
        <taxon>Oxyuridae</taxon>
        <taxon>Syphacia</taxon>
    </lineage>
</organism>
<evidence type="ECO:0000313" key="6">
    <source>
        <dbReference type="Proteomes" id="UP000046393"/>
    </source>
</evidence>
<dbReference type="InterPro" id="IPR011993">
    <property type="entry name" value="PH-like_dom_sf"/>
</dbReference>
<dbReference type="Pfam" id="PF19056">
    <property type="entry name" value="WD40_2"/>
    <property type="match status" value="1"/>
</dbReference>
<feature type="compositionally biased region" description="Polar residues" evidence="4">
    <location>
        <begin position="343"/>
        <end position="354"/>
    </location>
</feature>
<evidence type="ECO:0000259" key="5">
    <source>
        <dbReference type="PROSITE" id="PS50010"/>
    </source>
</evidence>
<accession>A0A158R3S6</accession>
<dbReference type="InterPro" id="IPR036322">
    <property type="entry name" value="WD40_repeat_dom_sf"/>
</dbReference>
<dbReference type="PANTHER" id="PTHR12877:SF15">
    <property type="entry name" value="RHO GUANINE NUCLEOTIDE EXCHANGE FACTOR 17"/>
    <property type="match status" value="1"/>
</dbReference>
<feature type="domain" description="DH" evidence="5">
    <location>
        <begin position="394"/>
        <end position="585"/>
    </location>
</feature>
<evidence type="ECO:0000256" key="3">
    <source>
        <dbReference type="SAM" id="Coils"/>
    </source>
</evidence>
<dbReference type="InterPro" id="IPR035899">
    <property type="entry name" value="DBL_dom_sf"/>
</dbReference>
<dbReference type="Pfam" id="PF00621">
    <property type="entry name" value="RhoGEF"/>
    <property type="match status" value="1"/>
</dbReference>
<keyword evidence="6" id="KW-1185">Reference proteome</keyword>
<keyword evidence="3" id="KW-0175">Coiled coil</keyword>
<feature type="compositionally biased region" description="Basic residues" evidence="4">
    <location>
        <begin position="56"/>
        <end position="66"/>
    </location>
</feature>
<sequence>MSKIFYPIDIANTRTMNRQQLCTGDDADDSDSLSDGTMIPKKRISRRSATVSPAMHRFRNSSKTRRRSDANLFVPSRLSSRRPSADKSPIHFQKENLRKTNSLPSVEQSQQAHVEAIRKLLDTFPLQVNVQSSSTHDVWSTPRQSMVPLNAQESGSGEDLINTDIEELRDAAESIQSLQRVLKIPSEISQNQVPVIDVNGQENDATEQSICTDTGPEILQCPSTSSLSRNSINANSRGVVQYLPSVTPSPIIPSSPIYIWTKSNLSLNPGKKLNALSRKASVPETYLTYDQVSSMIKPARRFRSSDGSDIFARKGSDATKSSDSIAGVSRFSKLLRSLRSSRQNSPEPQTSVPWNPTVIASDKSQHQRQQPIYQADLLLWKRRSKASLRRHTDIRNMAIRELLDTEKSFVETLEYLVQKYMRPLRQPLECSLIDPALADKIFYKIPEILAHHQHFLAVLSERLEGFSADPQIGDILLNHFRKQSMIETYIAFVNNFKFAKQSIAQARLKPAFEKYYMASYTRCCREHRNKLDLDSFIIAPIQRVPRYELIIRQILKHTSVEHPDYENLIIAQKHIHELATKINRQKEESEEMEQRLREIEAIVDGLDDLVTTGRAFNRYDVVNIRSPNGSLKQRCLFLMSDQLIVTSVRRKSPSSRSFRSIPSTLRAGDFLESNRFKLLFKISLDDVEIGKETLSLLQQTELEIRNTQDDVNIINKMIELSKLLRNDHTAITETLDNMRSIRMQEVKKLQEKLVSDQELITVHLQVTTINGVEPLTLHFLNADKRVSWEKALVDAKNTLKNLRQNEQLPYLLKSMITHRTRPGLTFSVASPTLGKNADGAPNVWVCTSDKFSGQVAVVNVNGEPTIETSTAIGNSAIVAICPVPPPRRRRKYSAIPKKNTTEKPGLDLESSSSETEESDKEASRRNIQSTIWLGNDDGEIFVFNFLDNVRVKAREKCVRLPLPIDDIIYLDERVFVSLSSSSHAQLIFFQRGKEGNWDLDKPNTVFLELRARLKPMLSVVSRLCAASGNFLYLINPYSLQIEKEAEISNHMTETVGCMTAHGSTIFISMVRSTTIKIINAFTLTCLFEFSISNVINKVLSTREDIIRQHKMGCLRISALLCCKNMLWIGTSSGIILNKYVSGTKNCEWTSSLNVVKGGHVGPCRFLTAVNITSTTALYDMRRRRMSLNAPSLQQIDQMLVISGGEGFDNMDNEIRNEATGSDDATNYLLFWST</sequence>
<dbReference type="SMART" id="SM00325">
    <property type="entry name" value="RhoGEF"/>
    <property type="match status" value="1"/>
</dbReference>
<dbReference type="InterPro" id="IPR000219">
    <property type="entry name" value="DH_dom"/>
</dbReference>
<dbReference type="GO" id="GO:0005737">
    <property type="term" value="C:cytoplasm"/>
    <property type="evidence" value="ECO:0007669"/>
    <property type="project" value="UniProtKB-ARBA"/>
</dbReference>
<evidence type="ECO:0000313" key="7">
    <source>
        <dbReference type="WBParaSite" id="SMUV_0000016401-mRNA-1"/>
    </source>
</evidence>
<dbReference type="GO" id="GO:0035556">
    <property type="term" value="P:intracellular signal transduction"/>
    <property type="evidence" value="ECO:0007669"/>
    <property type="project" value="InterPro"/>
</dbReference>
<dbReference type="STRING" id="451379.A0A158R3S6"/>
<dbReference type="AlphaFoldDB" id="A0A158R3S6"/>
<feature type="region of interest" description="Disordered" evidence="4">
    <location>
        <begin position="889"/>
        <end position="925"/>
    </location>
</feature>
<dbReference type="FunFam" id="1.20.900.10:FF:000003">
    <property type="entry name" value="Rho guanine nucleotide exchange factor 10 like"/>
    <property type="match status" value="1"/>
</dbReference>
<feature type="coiled-coil region" evidence="3">
    <location>
        <begin position="575"/>
        <end position="609"/>
    </location>
</feature>
<dbReference type="GO" id="GO:0005085">
    <property type="term" value="F:guanyl-nucleotide exchange factor activity"/>
    <property type="evidence" value="ECO:0007669"/>
    <property type="project" value="UniProtKB-KW"/>
</dbReference>
<dbReference type="SUPFAM" id="SSF50978">
    <property type="entry name" value="WD40 repeat-like"/>
    <property type="match status" value="1"/>
</dbReference>
<feature type="region of interest" description="Disordered" evidence="4">
    <location>
        <begin position="339"/>
        <end position="367"/>
    </location>
</feature>
<feature type="region of interest" description="Disordered" evidence="4">
    <location>
        <begin position="21"/>
        <end position="89"/>
    </location>
</feature>
<evidence type="ECO:0000256" key="1">
    <source>
        <dbReference type="ARBA" id="ARBA00022553"/>
    </source>
</evidence>
<dbReference type="PROSITE" id="PS00741">
    <property type="entry name" value="DH_1"/>
    <property type="match status" value="1"/>
</dbReference>
<dbReference type="CDD" id="cd00160">
    <property type="entry name" value="RhoGEF"/>
    <property type="match status" value="1"/>
</dbReference>
<evidence type="ECO:0000256" key="2">
    <source>
        <dbReference type="ARBA" id="ARBA00022658"/>
    </source>
</evidence>
<dbReference type="GO" id="GO:0051496">
    <property type="term" value="P:positive regulation of stress fiber assembly"/>
    <property type="evidence" value="ECO:0007669"/>
    <property type="project" value="UniProtKB-ARBA"/>
</dbReference>
<dbReference type="InterPro" id="IPR039919">
    <property type="entry name" value="ARHGEF10/ARHGEF17"/>
</dbReference>
<dbReference type="PANTHER" id="PTHR12877">
    <property type="entry name" value="RHO GUANINE NUCLEOTIDE EXCHANGE FACTOR"/>
    <property type="match status" value="1"/>
</dbReference>
<keyword evidence="1" id="KW-0597">Phosphoprotein</keyword>
<dbReference type="Gene3D" id="2.30.29.30">
    <property type="entry name" value="Pleckstrin-homology domain (PH domain)/Phosphotyrosine-binding domain (PTB)"/>
    <property type="match status" value="1"/>
</dbReference>
<dbReference type="Gene3D" id="1.20.900.10">
    <property type="entry name" value="Dbl homology (DH) domain"/>
    <property type="match status" value="1"/>
</dbReference>
<dbReference type="PROSITE" id="PS50010">
    <property type="entry name" value="DH_2"/>
    <property type="match status" value="1"/>
</dbReference>
<proteinExistence type="predicted"/>
<dbReference type="GO" id="GO:0030036">
    <property type="term" value="P:actin cytoskeleton organization"/>
    <property type="evidence" value="ECO:0007669"/>
    <property type="project" value="TreeGrafter"/>
</dbReference>
<dbReference type="SUPFAM" id="SSF48065">
    <property type="entry name" value="DBL homology domain (DH-domain)"/>
    <property type="match status" value="1"/>
</dbReference>
<dbReference type="Pfam" id="PF19057">
    <property type="entry name" value="PH_19"/>
    <property type="match status" value="1"/>
</dbReference>
<keyword evidence="2" id="KW-0344">Guanine-nucleotide releasing factor</keyword>
<evidence type="ECO:0000256" key="4">
    <source>
        <dbReference type="SAM" id="MobiDB-lite"/>
    </source>
</evidence>
<protein>
    <submittedName>
        <fullName evidence="7">DH domain-containing protein</fullName>
    </submittedName>
</protein>
<dbReference type="WBParaSite" id="SMUV_0000016401-mRNA-1">
    <property type="protein sequence ID" value="SMUV_0000016401-mRNA-1"/>
    <property type="gene ID" value="SMUV_0000016401"/>
</dbReference>
<name>A0A158R3S6_9BILA</name>
<dbReference type="InterPro" id="IPR001331">
    <property type="entry name" value="GDS_CDC24_CS"/>
</dbReference>